<dbReference type="Proteomes" id="UP000429211">
    <property type="component" value="Unassembled WGS sequence"/>
</dbReference>
<dbReference type="RefSeq" id="WP_034522315.1">
    <property type="nucleotide sequence ID" value="NZ_CACRSP010000004.1"/>
</dbReference>
<reference evidence="1 3" key="1">
    <citation type="journal article" date="2019" name="Nat. Med.">
        <title>A library of human gut bacterial isolates paired with longitudinal multiomics data enables mechanistic microbiome research.</title>
        <authorList>
            <person name="Poyet M."/>
            <person name="Groussin M."/>
            <person name="Gibbons S.M."/>
            <person name="Avila-Pacheco J."/>
            <person name="Jiang X."/>
            <person name="Kearney S.M."/>
            <person name="Perrotta A.R."/>
            <person name="Berdy B."/>
            <person name="Zhao S."/>
            <person name="Lieberman T.D."/>
            <person name="Swanson P.K."/>
            <person name="Smith M."/>
            <person name="Roesemann S."/>
            <person name="Alexander J.E."/>
            <person name="Rich S.A."/>
            <person name="Livny J."/>
            <person name="Vlamakis H."/>
            <person name="Clish C."/>
            <person name="Bullock K."/>
            <person name="Deik A."/>
            <person name="Scott J."/>
            <person name="Pierce K.A."/>
            <person name="Xavier R.J."/>
            <person name="Alm E.J."/>
        </authorList>
    </citation>
    <scope>NUCLEOTIDE SEQUENCE [LARGE SCALE GENOMIC DNA]</scope>
    <source>
        <strain evidence="1 3">BIOML-A2</strain>
    </source>
</reference>
<accession>A0A6N2TDI6</accession>
<reference evidence="2" key="2">
    <citation type="submission" date="2019-11" db="EMBL/GenBank/DDBJ databases">
        <authorList>
            <person name="Feng L."/>
        </authorList>
    </citation>
    <scope>NUCLEOTIDE SEQUENCE</scope>
    <source>
        <strain evidence="2">BdentiumLFYP24</strain>
    </source>
</reference>
<dbReference type="EMBL" id="WDPD01000001">
    <property type="protein sequence ID" value="KAB7462363.1"/>
    <property type="molecule type" value="Genomic_DNA"/>
</dbReference>
<dbReference type="AlphaFoldDB" id="A0A6N2TDI6"/>
<gene>
    <name evidence="2" type="ORF">BDLFYP24_01915</name>
    <name evidence="1" type="ORF">GBB04_00850</name>
</gene>
<organism evidence="2">
    <name type="scientific">Bifidobacterium dentium</name>
    <dbReference type="NCBI Taxonomy" id="1689"/>
    <lineage>
        <taxon>Bacteria</taxon>
        <taxon>Bacillati</taxon>
        <taxon>Actinomycetota</taxon>
        <taxon>Actinomycetes</taxon>
        <taxon>Bifidobacteriales</taxon>
        <taxon>Bifidobacteriaceae</taxon>
        <taxon>Bifidobacterium</taxon>
    </lineage>
</organism>
<evidence type="ECO:0000313" key="1">
    <source>
        <dbReference type="EMBL" id="KAB7462363.1"/>
    </source>
</evidence>
<sequence>MFQNYRLGLIRNRNVTRLAGFRILRLHREYTESIFPTEQYEEAFKTLYSHYQANTDDSLTLDNVSQFLECLSHTLLEYMRKEATLSFYSQLEKNTQDSLFSRCYYDQSFSRAYNHWTHDDSETLFQLVNYVGHSNLDITMRIDTSISTMDSIPSQITLIARERNADHVIDSVTIPFNYGKWFTCIKPTEIKMSGIIGKDAPLDTGTVTVWEGDLWEELYGERLSLRRFSYLYPFLLNRKITRKGPPPNRPADHFDQLW</sequence>
<proteinExistence type="predicted"/>
<evidence type="ECO:0000313" key="2">
    <source>
        <dbReference type="EMBL" id="VYT02829.1"/>
    </source>
</evidence>
<name>A0A6N2TDI6_9BIFI</name>
<protein>
    <submittedName>
        <fullName evidence="2">Uncharacterized protein</fullName>
    </submittedName>
</protein>
<dbReference type="EMBL" id="CACRSP010000004">
    <property type="protein sequence ID" value="VYT02829.1"/>
    <property type="molecule type" value="Genomic_DNA"/>
</dbReference>
<evidence type="ECO:0000313" key="3">
    <source>
        <dbReference type="Proteomes" id="UP000429211"/>
    </source>
</evidence>